<evidence type="ECO:0000256" key="3">
    <source>
        <dbReference type="ARBA" id="ARBA00022692"/>
    </source>
</evidence>
<keyword evidence="4" id="KW-0133">Cell shape</keyword>
<feature type="transmembrane region" description="Helical" evidence="7">
    <location>
        <begin position="95"/>
        <end position="113"/>
    </location>
</feature>
<organism evidence="8">
    <name type="scientific">hydrothermal vent metagenome</name>
    <dbReference type="NCBI Taxonomy" id="652676"/>
    <lineage>
        <taxon>unclassified sequences</taxon>
        <taxon>metagenomes</taxon>
        <taxon>ecological metagenomes</taxon>
    </lineage>
</organism>
<keyword evidence="5 7" id="KW-1133">Transmembrane helix</keyword>
<evidence type="ECO:0000256" key="6">
    <source>
        <dbReference type="ARBA" id="ARBA00023136"/>
    </source>
</evidence>
<feature type="transmembrane region" description="Helical" evidence="7">
    <location>
        <begin position="133"/>
        <end position="154"/>
    </location>
</feature>
<evidence type="ECO:0000256" key="5">
    <source>
        <dbReference type="ARBA" id="ARBA00022989"/>
    </source>
</evidence>
<sequence>MKIIFYVCLALLCFIVQTTSFHFLSWLKVYPDVVLALSIHGGLRWGKIGGLQFGGAVGFVQDLLSFGVLGINMLSKSLIGFTVGALREKYISDSTLARIVIIVSATILDLMIYRTLSGMLIGNEIAGFDSKAAIAQSVINLVFTLLVLPVIIMADREIDRRLSRRQDLFHGKSFLD</sequence>
<evidence type="ECO:0000256" key="1">
    <source>
        <dbReference type="ARBA" id="ARBA00004651"/>
    </source>
</evidence>
<evidence type="ECO:0000256" key="2">
    <source>
        <dbReference type="ARBA" id="ARBA00022475"/>
    </source>
</evidence>
<reference evidence="8" key="1">
    <citation type="submission" date="2018-06" db="EMBL/GenBank/DDBJ databases">
        <authorList>
            <person name="Zhirakovskaya E."/>
        </authorList>
    </citation>
    <scope>NUCLEOTIDE SEQUENCE</scope>
</reference>
<dbReference type="EC" id="3.6.3.3" evidence="8"/>
<dbReference type="EC" id="3.6.3.4" evidence="8"/>
<proteinExistence type="predicted"/>
<evidence type="ECO:0000256" key="4">
    <source>
        <dbReference type="ARBA" id="ARBA00022960"/>
    </source>
</evidence>
<protein>
    <submittedName>
        <fullName evidence="8">Lead, cadmium, zinc and mercury transporting ATPase Copper-translocating P-type ATPase</fullName>
        <ecNumber evidence="8">3.6.3.3</ecNumber>
        <ecNumber evidence="8">3.6.3.4</ecNumber>
    </submittedName>
</protein>
<dbReference type="EMBL" id="UOGB01000327">
    <property type="protein sequence ID" value="VAX25333.1"/>
    <property type="molecule type" value="Genomic_DNA"/>
</dbReference>
<keyword evidence="8" id="KW-0378">Hydrolase</keyword>
<keyword evidence="2" id="KW-1003">Cell membrane</keyword>
<gene>
    <name evidence="8" type="ORF">MNBD_NITROSPINAE03-1278</name>
</gene>
<dbReference type="GO" id="GO:0005886">
    <property type="term" value="C:plasma membrane"/>
    <property type="evidence" value="ECO:0007669"/>
    <property type="project" value="UniProtKB-SubCell"/>
</dbReference>
<evidence type="ECO:0000256" key="7">
    <source>
        <dbReference type="SAM" id="Phobius"/>
    </source>
</evidence>
<accession>A0A3B1CKT7</accession>
<dbReference type="GO" id="GO:0016787">
    <property type="term" value="F:hydrolase activity"/>
    <property type="evidence" value="ECO:0007669"/>
    <property type="project" value="UniProtKB-KW"/>
</dbReference>
<dbReference type="AlphaFoldDB" id="A0A3B1CKT7"/>
<evidence type="ECO:0000313" key="8">
    <source>
        <dbReference type="EMBL" id="VAX25333.1"/>
    </source>
</evidence>
<keyword evidence="3 7" id="KW-0812">Transmembrane</keyword>
<dbReference type="InterPro" id="IPR007227">
    <property type="entry name" value="Cell_shape_determining_MreD"/>
</dbReference>
<comment type="subcellular location">
    <subcellularLocation>
        <location evidence="1">Cell membrane</location>
        <topology evidence="1">Multi-pass membrane protein</topology>
    </subcellularLocation>
</comment>
<dbReference type="GO" id="GO:0008360">
    <property type="term" value="P:regulation of cell shape"/>
    <property type="evidence" value="ECO:0007669"/>
    <property type="project" value="UniProtKB-KW"/>
</dbReference>
<name>A0A3B1CKT7_9ZZZZ</name>
<keyword evidence="6 7" id="KW-0472">Membrane</keyword>
<dbReference type="Pfam" id="PF04093">
    <property type="entry name" value="MreD"/>
    <property type="match status" value="1"/>
</dbReference>
<dbReference type="NCBIfam" id="TIGR03426">
    <property type="entry name" value="shape_MreD"/>
    <property type="match status" value="1"/>
</dbReference>